<dbReference type="InterPro" id="IPR034646">
    <property type="entry name" value="ADCK3_dom"/>
</dbReference>
<keyword evidence="4" id="KW-0067">ATP-binding</keyword>
<dbReference type="InParanoid" id="A0A1J7JQ20"/>
<dbReference type="FunCoup" id="A0A1J7JQ20">
    <property type="interactions" value="388"/>
</dbReference>
<feature type="compositionally biased region" description="Basic and acidic residues" evidence="5">
    <location>
        <begin position="245"/>
        <end position="272"/>
    </location>
</feature>
<keyword evidence="8" id="KW-1185">Reference proteome</keyword>
<dbReference type="EMBL" id="KV875097">
    <property type="protein sequence ID" value="OIW29834.1"/>
    <property type="molecule type" value="Genomic_DNA"/>
</dbReference>
<sequence length="740" mass="80723">MRLADVLIDLAAVLNASRSVASKHVALRGRQLDYYAKTSSIATALKHQSRPEPPSRATSPVGTHATDAASPRASEPVSRQQHSPSPVHDGPSSAGLSGLASRNIQQAPPAAGVLQQRPSQFQGKVSDQGPSGTGKSEFVPAPWASLASSGTVHQTSPTRPLVDLSAKAGVTPAEEDDDVPPGVDISALFRTSRGSKILESLKEPGEESNISPSTARTVTSPLSGATAEKSSPTQTRPEPVPEPTTKSEKPVIAETEPRQEIKAKDNRSEEPVKAQAQLSQEDADLVGELTGVAPAAPRYQLRESKVPATRISRLWNYGGLAAGMIGGAIGEGLSRAVGGGGQGSMMLSAANMERMVTKLSRMRGAALKLGQMMSFQDSKMLPAPIQEVLQRVQDRADYMPAWQRDKVLTSNLGPEWRDLFDEFEEMPLAAASIGQVHRATLRSNGAKVAVKIQFPGVADSINSDLDNIGVLLAATRLLPKGLYLNKTIDNARTELGWECDYEREAVCGERYRGLLADETDVFVVPKIYLEASGKQVLTMEFMEGIGVTRVTSFNQEQRDWIGTQILRLCLREITEFKFMQTDPNWTNFLYNAQKNKLELLDFGASREYPDKFITLYVQLLEAAARLDKAGVKTLSEELGYLTGHESKAMLDAHITSVLTLAEPFLDSAPEVYDFRDQTITERVKDQIPVMIRERLAPPPEETYSLHRKLSGAFLLCARLGSRVRCRDLFEQALKKTDLVR</sequence>
<dbReference type="InterPro" id="IPR011009">
    <property type="entry name" value="Kinase-like_dom_sf"/>
</dbReference>
<keyword evidence="3" id="KW-0547">Nucleotide-binding</keyword>
<evidence type="ECO:0000256" key="5">
    <source>
        <dbReference type="SAM" id="MobiDB-lite"/>
    </source>
</evidence>
<organism evidence="7 8">
    <name type="scientific">Coniochaeta ligniaria NRRL 30616</name>
    <dbReference type="NCBI Taxonomy" id="1408157"/>
    <lineage>
        <taxon>Eukaryota</taxon>
        <taxon>Fungi</taxon>
        <taxon>Dikarya</taxon>
        <taxon>Ascomycota</taxon>
        <taxon>Pezizomycotina</taxon>
        <taxon>Sordariomycetes</taxon>
        <taxon>Sordariomycetidae</taxon>
        <taxon>Coniochaetales</taxon>
        <taxon>Coniochaetaceae</taxon>
        <taxon>Coniochaeta</taxon>
    </lineage>
</organism>
<dbReference type="Proteomes" id="UP000182658">
    <property type="component" value="Unassembled WGS sequence"/>
</dbReference>
<dbReference type="PANTHER" id="PTHR43851">
    <property type="match status" value="1"/>
</dbReference>
<reference evidence="7 8" key="1">
    <citation type="submission" date="2016-10" db="EMBL/GenBank/DDBJ databases">
        <title>Draft genome sequence of Coniochaeta ligniaria NRRL30616, a lignocellulolytic fungus for bioabatement of inhibitors in plant biomass hydrolysates.</title>
        <authorList>
            <consortium name="DOE Joint Genome Institute"/>
            <person name="Jimenez D.J."/>
            <person name="Hector R.E."/>
            <person name="Riley R."/>
            <person name="Sun H."/>
            <person name="Grigoriev I.V."/>
            <person name="Van Elsas J.D."/>
            <person name="Nichols N.N."/>
        </authorList>
    </citation>
    <scope>NUCLEOTIDE SEQUENCE [LARGE SCALE GENOMIC DNA]</scope>
    <source>
        <strain evidence="7 8">NRRL 30616</strain>
    </source>
</reference>
<dbReference type="STRING" id="1408157.A0A1J7JQ20"/>
<feature type="compositionally biased region" description="Polar residues" evidence="5">
    <location>
        <begin position="208"/>
        <end position="236"/>
    </location>
</feature>
<gene>
    <name evidence="7" type="ORF">CONLIGDRAFT_616050</name>
</gene>
<evidence type="ECO:0000313" key="7">
    <source>
        <dbReference type="EMBL" id="OIW29834.1"/>
    </source>
</evidence>
<dbReference type="PANTHER" id="PTHR43851:SF3">
    <property type="entry name" value="COENZYME Q8"/>
    <property type="match status" value="1"/>
</dbReference>
<dbReference type="Pfam" id="PF03109">
    <property type="entry name" value="ABC1"/>
    <property type="match status" value="1"/>
</dbReference>
<evidence type="ECO:0000256" key="4">
    <source>
        <dbReference type="ARBA" id="ARBA00022840"/>
    </source>
</evidence>
<feature type="compositionally biased region" description="Low complexity" evidence="5">
    <location>
        <begin position="92"/>
        <end position="101"/>
    </location>
</feature>
<evidence type="ECO:0000313" key="8">
    <source>
        <dbReference type="Proteomes" id="UP000182658"/>
    </source>
</evidence>
<dbReference type="OrthoDB" id="201153at2759"/>
<keyword evidence="2" id="KW-0808">Transferase</keyword>
<evidence type="ECO:0000256" key="1">
    <source>
        <dbReference type="ARBA" id="ARBA00009670"/>
    </source>
</evidence>
<feature type="domain" description="ABC1 atypical kinase-like" evidence="6">
    <location>
        <begin position="391"/>
        <end position="633"/>
    </location>
</feature>
<dbReference type="GO" id="GO:0006744">
    <property type="term" value="P:ubiquinone biosynthetic process"/>
    <property type="evidence" value="ECO:0007669"/>
    <property type="project" value="EnsemblFungi"/>
</dbReference>
<proteinExistence type="inferred from homology"/>
<feature type="region of interest" description="Disordered" evidence="5">
    <location>
        <begin position="44"/>
        <end position="139"/>
    </location>
</feature>
<dbReference type="GO" id="GO:0005739">
    <property type="term" value="C:mitochondrion"/>
    <property type="evidence" value="ECO:0007669"/>
    <property type="project" value="EnsemblFungi"/>
</dbReference>
<comment type="similarity">
    <text evidence="1">Belongs to the protein kinase superfamily. ADCK protein kinase family.</text>
</comment>
<accession>A0A1J7JQ20</accession>
<evidence type="ECO:0000256" key="2">
    <source>
        <dbReference type="ARBA" id="ARBA00022679"/>
    </source>
</evidence>
<feature type="region of interest" description="Disordered" evidence="5">
    <location>
        <begin position="198"/>
        <end position="274"/>
    </location>
</feature>
<dbReference type="SUPFAM" id="SSF56112">
    <property type="entry name" value="Protein kinase-like (PK-like)"/>
    <property type="match status" value="1"/>
</dbReference>
<evidence type="ECO:0000259" key="6">
    <source>
        <dbReference type="Pfam" id="PF03109"/>
    </source>
</evidence>
<name>A0A1J7JQ20_9PEZI</name>
<dbReference type="InterPro" id="IPR051409">
    <property type="entry name" value="Atypical_kinase_ADCK"/>
</dbReference>
<dbReference type="InterPro" id="IPR004147">
    <property type="entry name" value="ABC1_dom"/>
</dbReference>
<dbReference type="GO" id="GO:0016740">
    <property type="term" value="F:transferase activity"/>
    <property type="evidence" value="ECO:0007669"/>
    <property type="project" value="UniProtKB-KW"/>
</dbReference>
<dbReference type="AlphaFoldDB" id="A0A1J7JQ20"/>
<evidence type="ECO:0000256" key="3">
    <source>
        <dbReference type="ARBA" id="ARBA00022741"/>
    </source>
</evidence>
<feature type="compositionally biased region" description="Polar residues" evidence="5">
    <location>
        <begin position="116"/>
        <end position="134"/>
    </location>
</feature>
<protein>
    <submittedName>
        <fullName evidence="7">ABC1-domain-containing protein</fullName>
    </submittedName>
</protein>
<dbReference type="GO" id="GO:0005524">
    <property type="term" value="F:ATP binding"/>
    <property type="evidence" value="ECO:0007669"/>
    <property type="project" value="UniProtKB-KW"/>
</dbReference>
<dbReference type="CDD" id="cd13970">
    <property type="entry name" value="ABC1_ADCK3"/>
    <property type="match status" value="1"/>
</dbReference>